<dbReference type="PANTHER" id="PTHR46481:SF10">
    <property type="entry name" value="ZINC FINGER BED DOMAIN-CONTAINING PROTEIN 39"/>
    <property type="match status" value="1"/>
</dbReference>
<dbReference type="SUPFAM" id="SSF140996">
    <property type="entry name" value="Hermes dimerisation domain"/>
    <property type="match status" value="1"/>
</dbReference>
<keyword evidence="3" id="KW-0863">Zinc-finger</keyword>
<sequence length="397" mass="46804">MTWTKKIKSQFQQENDGFYCQILNKENEIFKKRFSSNCSSSTLNYHLINDHRVKINKPENKKQKIFKENIDTKLIEWIIDDLQPLSVITNSKFIDLLNSLDPTYKVPSRGKIDSLIDRMYEDHLNKKKDNLLLTKNKFHLTTDIWTSASNDPYISVTLHFVDNTNKLNIRDRISSIKSDNASNMAKAFSKLKKDYEKDGIEIAHIRCSAHILHLIVIEFLKDEEIKNYISRLRCLLKKIKKKSLKTTLKALCVIHREPEIYVKLDAKTRWNSTFDMIQTALRIKKSLREITNKPEYSLTDFGLNDNDWESLSHIRDILESFKKATLDLSKNDFASGHLYLLFNYLSNHIDTIKNLEKYSFLCPAFNKMNEKFKSIGMKLKSSLFWFMFKIHDLKHRC</sequence>
<evidence type="ECO:0000256" key="5">
    <source>
        <dbReference type="ARBA" id="ARBA00023242"/>
    </source>
</evidence>
<keyword evidence="5" id="KW-0539">Nucleus</keyword>
<proteinExistence type="predicted"/>
<evidence type="ECO:0000313" key="7">
    <source>
        <dbReference type="Proteomes" id="UP000663879"/>
    </source>
</evidence>
<dbReference type="GO" id="GO:0005634">
    <property type="term" value="C:nucleus"/>
    <property type="evidence" value="ECO:0007669"/>
    <property type="project" value="UniProtKB-SubCell"/>
</dbReference>
<comment type="subcellular location">
    <subcellularLocation>
        <location evidence="1">Nucleus</location>
    </subcellularLocation>
</comment>
<comment type="caution">
    <text evidence="6">The sequence shown here is derived from an EMBL/GenBank/DDBJ whole genome shotgun (WGS) entry which is preliminary data.</text>
</comment>
<evidence type="ECO:0000313" key="6">
    <source>
        <dbReference type="EMBL" id="CAF1061498.1"/>
    </source>
</evidence>
<accession>A0A814L5N6</accession>
<evidence type="ECO:0000256" key="1">
    <source>
        <dbReference type="ARBA" id="ARBA00004123"/>
    </source>
</evidence>
<name>A0A814L5N6_9BILA</name>
<dbReference type="EMBL" id="CAJNOC010005770">
    <property type="protein sequence ID" value="CAF1061498.1"/>
    <property type="molecule type" value="Genomic_DNA"/>
</dbReference>
<dbReference type="AlphaFoldDB" id="A0A814L5N6"/>
<organism evidence="6 7">
    <name type="scientific">Brachionus calyciflorus</name>
    <dbReference type="NCBI Taxonomy" id="104777"/>
    <lineage>
        <taxon>Eukaryota</taxon>
        <taxon>Metazoa</taxon>
        <taxon>Spiralia</taxon>
        <taxon>Gnathifera</taxon>
        <taxon>Rotifera</taxon>
        <taxon>Eurotatoria</taxon>
        <taxon>Monogononta</taxon>
        <taxon>Pseudotrocha</taxon>
        <taxon>Ploima</taxon>
        <taxon>Brachionidae</taxon>
        <taxon>Brachionus</taxon>
    </lineage>
</organism>
<evidence type="ECO:0000256" key="2">
    <source>
        <dbReference type="ARBA" id="ARBA00022723"/>
    </source>
</evidence>
<dbReference type="Proteomes" id="UP000663879">
    <property type="component" value="Unassembled WGS sequence"/>
</dbReference>
<protein>
    <submittedName>
        <fullName evidence="6">Uncharacterized protein</fullName>
    </submittedName>
</protein>
<gene>
    <name evidence="6" type="ORF">OXX778_LOCUS19304</name>
</gene>
<dbReference type="InterPro" id="IPR052035">
    <property type="entry name" value="ZnF_BED_domain_contain"/>
</dbReference>
<reference evidence="6" key="1">
    <citation type="submission" date="2021-02" db="EMBL/GenBank/DDBJ databases">
        <authorList>
            <person name="Nowell W R."/>
        </authorList>
    </citation>
    <scope>NUCLEOTIDE SEQUENCE</scope>
    <source>
        <strain evidence="6">Ploen Becks lab</strain>
    </source>
</reference>
<keyword evidence="4" id="KW-0862">Zinc</keyword>
<dbReference type="SUPFAM" id="SSF53098">
    <property type="entry name" value="Ribonuclease H-like"/>
    <property type="match status" value="1"/>
</dbReference>
<evidence type="ECO:0000256" key="4">
    <source>
        <dbReference type="ARBA" id="ARBA00022833"/>
    </source>
</evidence>
<keyword evidence="7" id="KW-1185">Reference proteome</keyword>
<dbReference type="InterPro" id="IPR012337">
    <property type="entry name" value="RNaseH-like_sf"/>
</dbReference>
<dbReference type="PANTHER" id="PTHR46481">
    <property type="entry name" value="ZINC FINGER BED DOMAIN-CONTAINING PROTEIN 4"/>
    <property type="match status" value="1"/>
</dbReference>
<keyword evidence="2" id="KW-0479">Metal-binding</keyword>
<evidence type="ECO:0000256" key="3">
    <source>
        <dbReference type="ARBA" id="ARBA00022771"/>
    </source>
</evidence>
<dbReference type="GO" id="GO:0008270">
    <property type="term" value="F:zinc ion binding"/>
    <property type="evidence" value="ECO:0007669"/>
    <property type="project" value="UniProtKB-KW"/>
</dbReference>
<dbReference type="OrthoDB" id="1607513at2759"/>